<protein>
    <submittedName>
        <fullName evidence="1">Uncharacterized protein</fullName>
    </submittedName>
</protein>
<dbReference type="Proteomes" id="UP000198729">
    <property type="component" value="Unassembled WGS sequence"/>
</dbReference>
<keyword evidence="2" id="KW-1185">Reference proteome</keyword>
<reference evidence="1 2" key="1">
    <citation type="submission" date="2016-10" db="EMBL/GenBank/DDBJ databases">
        <authorList>
            <person name="de Groot N.N."/>
        </authorList>
    </citation>
    <scope>NUCLEOTIDE SEQUENCE [LARGE SCALE GENOMIC DNA]</scope>
    <source>
        <strain evidence="1">1</strain>
    </source>
</reference>
<evidence type="ECO:0000313" key="2">
    <source>
        <dbReference type="Proteomes" id="UP000198729"/>
    </source>
</evidence>
<dbReference type="AlphaFoldDB" id="A0A1G5SJ24"/>
<proteinExistence type="predicted"/>
<sequence>MLIAFNTVTAINTYSDRTLLIQNVVII</sequence>
<gene>
    <name evidence="1" type="ORF">NSMM_980040</name>
</gene>
<dbReference type="EMBL" id="FMWO01000111">
    <property type="protein sequence ID" value="SCZ87223.1"/>
    <property type="molecule type" value="Genomic_DNA"/>
</dbReference>
<evidence type="ECO:0000313" key="1">
    <source>
        <dbReference type="EMBL" id="SCZ87223.1"/>
    </source>
</evidence>
<accession>A0A1G5SJ24</accession>
<name>A0A1G5SJ24_9PROT</name>
<organism evidence="1 2">
    <name type="scientific">Nitrosomonas mobilis</name>
    <dbReference type="NCBI Taxonomy" id="51642"/>
    <lineage>
        <taxon>Bacteria</taxon>
        <taxon>Pseudomonadati</taxon>
        <taxon>Pseudomonadota</taxon>
        <taxon>Betaproteobacteria</taxon>
        <taxon>Nitrosomonadales</taxon>
        <taxon>Nitrosomonadaceae</taxon>
        <taxon>Nitrosomonas</taxon>
    </lineage>
</organism>